<reference evidence="2" key="1">
    <citation type="journal article" date="2014" name="PLoS ONE">
        <title>Transcriptome-Based Identification of ABC Transporters in the Western Tarnished Plant Bug Lygus hesperus.</title>
        <authorList>
            <person name="Hull J.J."/>
            <person name="Chaney K."/>
            <person name="Geib S.M."/>
            <person name="Fabrick J.A."/>
            <person name="Brent C.S."/>
            <person name="Walsh D."/>
            <person name="Lavine L.C."/>
        </authorList>
    </citation>
    <scope>NUCLEOTIDE SEQUENCE</scope>
</reference>
<protein>
    <recommendedName>
        <fullName evidence="4">Protein D1</fullName>
    </recommendedName>
</protein>
<evidence type="ECO:0000256" key="1">
    <source>
        <dbReference type="SAM" id="SignalP"/>
    </source>
</evidence>
<name>A0A0A9Z6H7_LYGHE</name>
<dbReference type="InterPro" id="IPR008914">
    <property type="entry name" value="PEBP"/>
</dbReference>
<evidence type="ECO:0008006" key="4">
    <source>
        <dbReference type="Google" id="ProtNLM"/>
    </source>
</evidence>
<dbReference type="PANTHER" id="PTHR11362:SF82">
    <property type="entry name" value="PHOSPHATIDYLETHANOLAMINE-BINDING PROTEIN 4"/>
    <property type="match status" value="1"/>
</dbReference>
<dbReference type="Pfam" id="PF01161">
    <property type="entry name" value="PBP"/>
    <property type="match status" value="1"/>
</dbReference>
<dbReference type="EMBL" id="GBHO01004122">
    <property type="protein sequence ID" value="JAG39482.1"/>
    <property type="molecule type" value="Transcribed_RNA"/>
</dbReference>
<gene>
    <name evidence="2" type="ORF">CM83_32992</name>
    <name evidence="3" type="ORF">CM83_32993</name>
</gene>
<proteinExistence type="predicted"/>
<organism evidence="2">
    <name type="scientific">Lygus hesperus</name>
    <name type="common">Western plant bug</name>
    <dbReference type="NCBI Taxonomy" id="30085"/>
    <lineage>
        <taxon>Eukaryota</taxon>
        <taxon>Metazoa</taxon>
        <taxon>Ecdysozoa</taxon>
        <taxon>Arthropoda</taxon>
        <taxon>Hexapoda</taxon>
        <taxon>Insecta</taxon>
        <taxon>Pterygota</taxon>
        <taxon>Neoptera</taxon>
        <taxon>Paraneoptera</taxon>
        <taxon>Hemiptera</taxon>
        <taxon>Heteroptera</taxon>
        <taxon>Panheteroptera</taxon>
        <taxon>Cimicomorpha</taxon>
        <taxon>Miridae</taxon>
        <taxon>Mirini</taxon>
        <taxon>Lygus</taxon>
    </lineage>
</organism>
<dbReference type="PANTHER" id="PTHR11362">
    <property type="entry name" value="PHOSPHATIDYLETHANOLAMINE-BINDING PROTEIN"/>
    <property type="match status" value="1"/>
</dbReference>
<reference evidence="2" key="2">
    <citation type="submission" date="2014-07" db="EMBL/GenBank/DDBJ databases">
        <authorList>
            <person name="Hull J."/>
        </authorList>
    </citation>
    <scope>NUCLEOTIDE SEQUENCE</scope>
</reference>
<dbReference type="InterPro" id="IPR036610">
    <property type="entry name" value="PEBP-like_sf"/>
</dbReference>
<dbReference type="InterPro" id="IPR035810">
    <property type="entry name" value="PEBP_euk"/>
</dbReference>
<feature type="signal peptide" evidence="1">
    <location>
        <begin position="1"/>
        <end position="19"/>
    </location>
</feature>
<dbReference type="EMBL" id="GBHO01004123">
    <property type="protein sequence ID" value="JAG39481.1"/>
    <property type="molecule type" value="Transcribed_RNA"/>
</dbReference>
<dbReference type="SUPFAM" id="SSF49777">
    <property type="entry name" value="PEBP-like"/>
    <property type="match status" value="1"/>
</dbReference>
<feature type="chain" id="PRO_5007390018" description="Protein D1" evidence="1">
    <location>
        <begin position="20"/>
        <end position="190"/>
    </location>
</feature>
<sequence length="190" mass="21114">MMSWITVSLLICFTSQALGGDYAFLVNSGCDFGELILTQTSAQNVTVTKKNCDTLFRKTDWQHSPNVVFPNAKDNKKYMILMLDPDAPNHPEGVFYFHWAVANIPGKNLKSGGDVSKGTTLLSYAGPTPPKGSGQHRYVFLVYEQDTQQGIMEKPEKRAHFDLGRWINPLAKRHPLTGPVAGSQFRVPAE</sequence>
<dbReference type="CDD" id="cd00866">
    <property type="entry name" value="PEBP_euk"/>
    <property type="match status" value="1"/>
</dbReference>
<evidence type="ECO:0000313" key="2">
    <source>
        <dbReference type="EMBL" id="JAG39481.1"/>
    </source>
</evidence>
<evidence type="ECO:0000313" key="3">
    <source>
        <dbReference type="EMBL" id="JAG39482.1"/>
    </source>
</evidence>
<accession>A0A0A9Z6H7</accession>
<dbReference type="AlphaFoldDB" id="A0A0A9Z6H7"/>
<dbReference type="Gene3D" id="3.90.280.10">
    <property type="entry name" value="PEBP-like"/>
    <property type="match status" value="1"/>
</dbReference>
<keyword evidence="1" id="KW-0732">Signal</keyword>